<comment type="subcellular location">
    <subcellularLocation>
        <location evidence="1">Cytoplasm</location>
        <location evidence="1">Cytoskeleton</location>
    </subcellularLocation>
</comment>
<evidence type="ECO:0000256" key="6">
    <source>
        <dbReference type="ARBA" id="ARBA00023212"/>
    </source>
</evidence>
<proteinExistence type="inferred from homology"/>
<accession>A0A1C1CYM9</accession>
<dbReference type="PANTHER" id="PTHR13759">
    <property type="entry name" value="TWINFILIN"/>
    <property type="match status" value="1"/>
</dbReference>
<dbReference type="AlphaFoldDB" id="A0A1C1CYM9"/>
<comment type="similarity">
    <text evidence="2">Belongs to the actin-binding proteins ADF family. Twinfilin subfamily.</text>
</comment>
<dbReference type="CDD" id="cd11284">
    <property type="entry name" value="ADF_Twf-C_like"/>
    <property type="match status" value="1"/>
</dbReference>
<dbReference type="SUPFAM" id="SSF55753">
    <property type="entry name" value="Actin depolymerizing proteins"/>
    <property type="match status" value="2"/>
</dbReference>
<comment type="subunit">
    <text evidence="7">Interacts with G-actin; ADP-actin form.</text>
</comment>
<evidence type="ECO:0000256" key="4">
    <source>
        <dbReference type="ARBA" id="ARBA00022737"/>
    </source>
</evidence>
<evidence type="ECO:0000313" key="10">
    <source>
        <dbReference type="EMBL" id="OCT53639.1"/>
    </source>
</evidence>
<dbReference type="VEuPathDB" id="FungiDB:G647_00588"/>
<dbReference type="PANTHER" id="PTHR13759:SF1">
    <property type="entry name" value="TWINFILIN"/>
    <property type="match status" value="1"/>
</dbReference>
<dbReference type="GO" id="GO:0003785">
    <property type="term" value="F:actin monomer binding"/>
    <property type="evidence" value="ECO:0007669"/>
    <property type="project" value="TreeGrafter"/>
</dbReference>
<name>A0A1C1CYM9_9EURO</name>
<dbReference type="GO" id="GO:0030042">
    <property type="term" value="P:actin filament depolymerization"/>
    <property type="evidence" value="ECO:0007669"/>
    <property type="project" value="TreeGrafter"/>
</dbReference>
<dbReference type="GO" id="GO:0005884">
    <property type="term" value="C:actin filament"/>
    <property type="evidence" value="ECO:0007669"/>
    <property type="project" value="TreeGrafter"/>
</dbReference>
<dbReference type="InterPro" id="IPR002108">
    <property type="entry name" value="ADF-H"/>
</dbReference>
<evidence type="ECO:0000256" key="5">
    <source>
        <dbReference type="ARBA" id="ARBA00023203"/>
    </source>
</evidence>
<feature type="domain" description="ADF-H" evidence="9">
    <location>
        <begin position="210"/>
        <end position="341"/>
    </location>
</feature>
<dbReference type="OrthoDB" id="10006997at2759"/>
<dbReference type="SMART" id="SM00102">
    <property type="entry name" value="ADF"/>
    <property type="match status" value="2"/>
</dbReference>
<protein>
    <recommendedName>
        <fullName evidence="9">ADF-H domain-containing protein</fullName>
    </recommendedName>
</protein>
<keyword evidence="11" id="KW-1185">Reference proteome</keyword>
<dbReference type="Proteomes" id="UP000094526">
    <property type="component" value="Unassembled WGS sequence"/>
</dbReference>
<evidence type="ECO:0000256" key="3">
    <source>
        <dbReference type="ARBA" id="ARBA00022490"/>
    </source>
</evidence>
<feature type="compositionally biased region" description="Basic and acidic residues" evidence="8">
    <location>
        <begin position="173"/>
        <end position="189"/>
    </location>
</feature>
<dbReference type="GO" id="GO:0051016">
    <property type="term" value="P:barbed-end actin filament capping"/>
    <property type="evidence" value="ECO:0007669"/>
    <property type="project" value="TreeGrafter"/>
</dbReference>
<dbReference type="CDD" id="cd11285">
    <property type="entry name" value="ADF_Twf-N_like"/>
    <property type="match status" value="1"/>
</dbReference>
<feature type="domain" description="ADF-H" evidence="9">
    <location>
        <begin position="3"/>
        <end position="137"/>
    </location>
</feature>
<dbReference type="PROSITE" id="PS51263">
    <property type="entry name" value="ADF_H"/>
    <property type="match status" value="2"/>
</dbReference>
<feature type="region of interest" description="Disordered" evidence="8">
    <location>
        <begin position="347"/>
        <end position="384"/>
    </location>
</feature>
<reference evidence="11" key="1">
    <citation type="submission" date="2015-07" db="EMBL/GenBank/DDBJ databases">
        <authorList>
            <person name="Teixeira M.M."/>
            <person name="Souza R.C."/>
            <person name="Almeida L.G."/>
            <person name="Vicente V.A."/>
            <person name="de Hoog S."/>
            <person name="Bocca A.L."/>
            <person name="de Almeida S.R."/>
            <person name="Vasconcelos A.T."/>
            <person name="Felipe M.S."/>
        </authorList>
    </citation>
    <scope>NUCLEOTIDE SEQUENCE [LARGE SCALE GENOMIC DNA]</scope>
    <source>
        <strain evidence="11">KSF</strain>
    </source>
</reference>
<dbReference type="VEuPathDB" id="FungiDB:CLCR_10370"/>
<evidence type="ECO:0000256" key="1">
    <source>
        <dbReference type="ARBA" id="ARBA00004245"/>
    </source>
</evidence>
<organism evidence="10 11">
    <name type="scientific">Cladophialophora carrionii</name>
    <dbReference type="NCBI Taxonomy" id="86049"/>
    <lineage>
        <taxon>Eukaryota</taxon>
        <taxon>Fungi</taxon>
        <taxon>Dikarya</taxon>
        <taxon>Ascomycota</taxon>
        <taxon>Pezizomycotina</taxon>
        <taxon>Eurotiomycetes</taxon>
        <taxon>Chaetothyriomycetidae</taxon>
        <taxon>Chaetothyriales</taxon>
        <taxon>Herpotrichiellaceae</taxon>
        <taxon>Cladophialophora</taxon>
    </lineage>
</organism>
<dbReference type="Gene3D" id="3.40.20.10">
    <property type="entry name" value="Severin"/>
    <property type="match status" value="2"/>
</dbReference>
<keyword evidence="5" id="KW-0009">Actin-binding</keyword>
<evidence type="ECO:0000256" key="8">
    <source>
        <dbReference type="SAM" id="MobiDB-lite"/>
    </source>
</evidence>
<keyword evidence="4" id="KW-0677">Repeat</keyword>
<evidence type="ECO:0000313" key="11">
    <source>
        <dbReference type="Proteomes" id="UP000094526"/>
    </source>
</evidence>
<feature type="region of interest" description="Disordered" evidence="8">
    <location>
        <begin position="173"/>
        <end position="209"/>
    </location>
</feature>
<evidence type="ECO:0000256" key="7">
    <source>
        <dbReference type="ARBA" id="ARBA00038532"/>
    </source>
</evidence>
<sequence>MQSGITASSELQSAFQTFTSDASLFALPITIASESLRPLPSTPFPSSHSGLFNSIHTLSSFLTSTEPLFLLLRRAPSSNELIAITYIPSRAPVRQKTLFASTRNTLMRELGSEKFSETVFLTEREEILDPAQWEERARGSAAASGGVPTAGAARAAVDEGLLSVEERELQAVKRAEEEERHGTRGRDLMGEGGSGADFVTGKNGEGKGRNAMKISDEAKSALSAFKDVAASEGKLATFSIDIPTEEIRLVSTKTGIQPAAVASNIPADKPSYTLYNGPGVPGSIFIYVCPGSSKIKERMIHASSRLGMTKLAGWEGVEIVKRLEAGDPEELGGGRLEEEVKALTAAGGVTGGLAGADSEEGPAPGSGTATPRGGFARPKRPGKR</sequence>
<dbReference type="GO" id="GO:0051015">
    <property type="term" value="F:actin filament binding"/>
    <property type="evidence" value="ECO:0007669"/>
    <property type="project" value="TreeGrafter"/>
</dbReference>
<dbReference type="InterPro" id="IPR029006">
    <property type="entry name" value="ADF-H/Gelsolin-like_dom_sf"/>
</dbReference>
<dbReference type="EMBL" id="LGRB01000008">
    <property type="protein sequence ID" value="OCT53639.1"/>
    <property type="molecule type" value="Genomic_DNA"/>
</dbReference>
<evidence type="ECO:0000256" key="2">
    <source>
        <dbReference type="ARBA" id="ARBA00009557"/>
    </source>
</evidence>
<evidence type="ECO:0000259" key="9">
    <source>
        <dbReference type="PROSITE" id="PS51263"/>
    </source>
</evidence>
<dbReference type="InterPro" id="IPR028458">
    <property type="entry name" value="Twinfilin"/>
</dbReference>
<dbReference type="Pfam" id="PF00241">
    <property type="entry name" value="Cofilin_ADF"/>
    <property type="match status" value="2"/>
</dbReference>
<gene>
    <name evidence="10" type="ORF">CLCR_10370</name>
</gene>
<keyword evidence="3" id="KW-0963">Cytoplasm</keyword>
<dbReference type="STRING" id="86049.A0A1C1CYM9"/>
<keyword evidence="6" id="KW-0206">Cytoskeleton</keyword>
<dbReference type="GO" id="GO:0005737">
    <property type="term" value="C:cytoplasm"/>
    <property type="evidence" value="ECO:0007669"/>
    <property type="project" value="TreeGrafter"/>
</dbReference>
<comment type="caution">
    <text evidence="10">The sequence shown here is derived from an EMBL/GenBank/DDBJ whole genome shotgun (WGS) entry which is preliminary data.</text>
</comment>